<dbReference type="Pfam" id="PF03704">
    <property type="entry name" value="BTAD"/>
    <property type="match status" value="1"/>
</dbReference>
<dbReference type="PANTHER" id="PTHR35807">
    <property type="entry name" value="TRANSCRIPTIONAL REGULATOR REDD-RELATED"/>
    <property type="match status" value="1"/>
</dbReference>
<dbReference type="SUPFAM" id="SSF48452">
    <property type="entry name" value="TPR-like"/>
    <property type="match status" value="1"/>
</dbReference>
<evidence type="ECO:0000256" key="5">
    <source>
        <dbReference type="ARBA" id="ARBA00023163"/>
    </source>
</evidence>
<dbReference type="CDD" id="cd15831">
    <property type="entry name" value="BTAD"/>
    <property type="match status" value="1"/>
</dbReference>
<dbReference type="SUPFAM" id="SSF52540">
    <property type="entry name" value="P-loop containing nucleoside triphosphate hydrolases"/>
    <property type="match status" value="1"/>
</dbReference>
<keyword evidence="5" id="KW-0804">Transcription</keyword>
<evidence type="ECO:0000256" key="6">
    <source>
        <dbReference type="PROSITE-ProRule" id="PRU01091"/>
    </source>
</evidence>
<comment type="similarity">
    <text evidence="1">Belongs to the AfsR/DnrI/RedD regulatory family.</text>
</comment>
<dbReference type="SUPFAM" id="SSF46894">
    <property type="entry name" value="C-terminal effector domain of the bipartite response regulators"/>
    <property type="match status" value="1"/>
</dbReference>
<gene>
    <name evidence="8" type="ORF">GCM10019016_027160</name>
</gene>
<dbReference type="Gene3D" id="1.25.40.10">
    <property type="entry name" value="Tetratricopeptide repeat domain"/>
    <property type="match status" value="1"/>
</dbReference>
<dbReference type="InterPro" id="IPR051677">
    <property type="entry name" value="AfsR-DnrI-RedD_regulator"/>
</dbReference>
<keyword evidence="9" id="KW-1185">Reference proteome</keyword>
<accession>A0ABP6TMH9</accession>
<evidence type="ECO:0000313" key="8">
    <source>
        <dbReference type="EMBL" id="GAA3495616.1"/>
    </source>
</evidence>
<dbReference type="Pfam" id="PF00486">
    <property type="entry name" value="Trans_reg_C"/>
    <property type="match status" value="1"/>
</dbReference>
<comment type="caution">
    <text evidence="8">The sequence shown here is derived from an EMBL/GenBank/DDBJ whole genome shotgun (WGS) entry which is preliminary data.</text>
</comment>
<evidence type="ECO:0000313" key="9">
    <source>
        <dbReference type="Proteomes" id="UP001501455"/>
    </source>
</evidence>
<dbReference type="SMART" id="SM01043">
    <property type="entry name" value="BTAD"/>
    <property type="match status" value="1"/>
</dbReference>
<dbReference type="InterPro" id="IPR041664">
    <property type="entry name" value="AAA_16"/>
</dbReference>
<dbReference type="SMART" id="SM00862">
    <property type="entry name" value="Trans_reg_C"/>
    <property type="match status" value="1"/>
</dbReference>
<organism evidence="8 9">
    <name type="scientific">Streptomyces prasinosporus</name>
    <dbReference type="NCBI Taxonomy" id="68256"/>
    <lineage>
        <taxon>Bacteria</taxon>
        <taxon>Bacillati</taxon>
        <taxon>Actinomycetota</taxon>
        <taxon>Actinomycetes</taxon>
        <taxon>Kitasatosporales</taxon>
        <taxon>Streptomycetaceae</taxon>
        <taxon>Streptomyces</taxon>
        <taxon>Streptomyces albogriseolus group</taxon>
    </lineage>
</organism>
<reference evidence="9" key="1">
    <citation type="journal article" date="2019" name="Int. J. Syst. Evol. Microbiol.">
        <title>The Global Catalogue of Microorganisms (GCM) 10K type strain sequencing project: providing services to taxonomists for standard genome sequencing and annotation.</title>
        <authorList>
            <consortium name="The Broad Institute Genomics Platform"/>
            <consortium name="The Broad Institute Genome Sequencing Center for Infectious Disease"/>
            <person name="Wu L."/>
            <person name="Ma J."/>
        </authorList>
    </citation>
    <scope>NUCLEOTIDE SEQUENCE [LARGE SCALE GENOMIC DNA]</scope>
    <source>
        <strain evidence="9">JCM 4816</strain>
    </source>
</reference>
<evidence type="ECO:0000259" key="7">
    <source>
        <dbReference type="PROSITE" id="PS51755"/>
    </source>
</evidence>
<dbReference type="RefSeq" id="WP_345575423.1">
    <property type="nucleotide sequence ID" value="NZ_BAAAXF010000019.1"/>
</dbReference>
<dbReference type="InterPro" id="IPR005158">
    <property type="entry name" value="BTAD"/>
</dbReference>
<evidence type="ECO:0000256" key="3">
    <source>
        <dbReference type="ARBA" id="ARBA00023015"/>
    </source>
</evidence>
<keyword evidence="3" id="KW-0805">Transcription regulation</keyword>
<keyword evidence="4 6" id="KW-0238">DNA-binding</keyword>
<evidence type="ECO:0000256" key="4">
    <source>
        <dbReference type="ARBA" id="ARBA00023125"/>
    </source>
</evidence>
<sequence length="618" mass="65605">MDFRVLGPVEAHRGGLRIPLSGSKVHTVLAALLLARGRVVSDSRLNFLLWGWEPPATSGAQIYTYMSRLRKLLGEEVRIERRPPGYLLQAPDSTVDLLEFERLDRLGRAALARGHHQEAGALLAEALGHWRGSALANVTEHLAEAELPQLEEARMHALESRIEADLALGRHEQLTAELTGLVARFPLREKLRAQLMTAFYRSGRQSDALQSYYEGRALLADQLGIDPGEALGSTYAAVLEGTRGPGPGGATRLVPEQDAGGGAPDTLPPDVDGFVGRDAEARTLRAQLAESAAGRGPRQVLVTGMAGVGKTALAVHVAHAAAGDFPDGRLFAELSGADGRPRRPREVLAGILRDLGEHLGEAGGAAPASGAAADRREREELVRLCRARTAGRRLLVVLDGAAEGRLLDPLLAGLPDAVVLITGRARLTQVTGARTTALAPLGDAAAFDLLAATAGRARLLAEPDAADDLIGYCGGLPLALRITGSRLTARPFWPVARLAQRMAVPQNRLRELSFGGLDMAAALLPSLYALPAPARAVLARLAGIGAEPFPAHRAAGRLGTTEATAEQWLEQLVDGALLDLCGVDLRGRPLYRFHELVLLFAATQPAPPRDQPRSAAAR</sequence>
<dbReference type="InterPro" id="IPR036388">
    <property type="entry name" value="WH-like_DNA-bd_sf"/>
</dbReference>
<feature type="domain" description="OmpR/PhoB-type" evidence="7">
    <location>
        <begin position="1"/>
        <end position="90"/>
    </location>
</feature>
<dbReference type="InterPro" id="IPR001867">
    <property type="entry name" value="OmpR/PhoB-type_DNA-bd"/>
</dbReference>
<evidence type="ECO:0000256" key="1">
    <source>
        <dbReference type="ARBA" id="ARBA00005820"/>
    </source>
</evidence>
<proteinExistence type="inferred from homology"/>
<name>A0ABP6TMH9_9ACTN</name>
<dbReference type="InterPro" id="IPR011990">
    <property type="entry name" value="TPR-like_helical_dom_sf"/>
</dbReference>
<dbReference type="Proteomes" id="UP001501455">
    <property type="component" value="Unassembled WGS sequence"/>
</dbReference>
<dbReference type="PROSITE" id="PS51755">
    <property type="entry name" value="OMPR_PHOB"/>
    <property type="match status" value="1"/>
</dbReference>
<dbReference type="Gene3D" id="3.40.50.300">
    <property type="entry name" value="P-loop containing nucleotide triphosphate hydrolases"/>
    <property type="match status" value="1"/>
</dbReference>
<dbReference type="PRINTS" id="PR00364">
    <property type="entry name" value="DISEASERSIST"/>
</dbReference>
<feature type="DNA-binding region" description="OmpR/PhoB-type" evidence="6">
    <location>
        <begin position="1"/>
        <end position="90"/>
    </location>
</feature>
<keyword evidence="2" id="KW-0902">Two-component regulatory system</keyword>
<dbReference type="Pfam" id="PF13191">
    <property type="entry name" value="AAA_16"/>
    <property type="match status" value="1"/>
</dbReference>
<dbReference type="InterPro" id="IPR027417">
    <property type="entry name" value="P-loop_NTPase"/>
</dbReference>
<dbReference type="EMBL" id="BAAAXF010000019">
    <property type="protein sequence ID" value="GAA3495616.1"/>
    <property type="molecule type" value="Genomic_DNA"/>
</dbReference>
<dbReference type="InterPro" id="IPR016032">
    <property type="entry name" value="Sig_transdc_resp-reg_C-effctor"/>
</dbReference>
<evidence type="ECO:0000256" key="2">
    <source>
        <dbReference type="ARBA" id="ARBA00023012"/>
    </source>
</evidence>
<dbReference type="PANTHER" id="PTHR35807:SF1">
    <property type="entry name" value="TRANSCRIPTIONAL REGULATOR REDD"/>
    <property type="match status" value="1"/>
</dbReference>
<protein>
    <recommendedName>
        <fullName evidence="7">OmpR/PhoB-type domain-containing protein</fullName>
    </recommendedName>
</protein>
<dbReference type="Gene3D" id="1.10.10.10">
    <property type="entry name" value="Winged helix-like DNA-binding domain superfamily/Winged helix DNA-binding domain"/>
    <property type="match status" value="1"/>
</dbReference>